<evidence type="ECO:0000313" key="3">
    <source>
        <dbReference type="Proteomes" id="UP000050640"/>
    </source>
</evidence>
<feature type="transmembrane region" description="Helical" evidence="2">
    <location>
        <begin position="145"/>
        <end position="165"/>
    </location>
</feature>
<accession>A0A0R3RP40</accession>
<dbReference type="AlphaFoldDB" id="A0A0R3RP40"/>
<dbReference type="WBParaSite" id="EEL_0000325201-mRNA-1">
    <property type="protein sequence ID" value="EEL_0000325201-mRNA-1"/>
    <property type="gene ID" value="EEL_0000325201"/>
</dbReference>
<feature type="region of interest" description="Disordered" evidence="1">
    <location>
        <begin position="1"/>
        <end position="43"/>
    </location>
</feature>
<keyword evidence="2" id="KW-0812">Transmembrane</keyword>
<proteinExistence type="predicted"/>
<keyword evidence="2" id="KW-1133">Transmembrane helix</keyword>
<feature type="compositionally biased region" description="Basic residues" evidence="1">
    <location>
        <begin position="13"/>
        <end position="26"/>
    </location>
</feature>
<name>A0A0R3RP40_9BILA</name>
<evidence type="ECO:0000256" key="2">
    <source>
        <dbReference type="SAM" id="Phobius"/>
    </source>
</evidence>
<protein>
    <submittedName>
        <fullName evidence="4">DUF3402 domain-containing protein</fullName>
    </submittedName>
</protein>
<reference evidence="4" key="1">
    <citation type="submission" date="2017-02" db="UniProtKB">
        <authorList>
            <consortium name="WormBaseParasite"/>
        </authorList>
    </citation>
    <scope>IDENTIFICATION</scope>
</reference>
<keyword evidence="3" id="KW-1185">Reference proteome</keyword>
<feature type="compositionally biased region" description="Basic and acidic residues" evidence="1">
    <location>
        <begin position="27"/>
        <end position="43"/>
    </location>
</feature>
<organism evidence="3 4">
    <name type="scientific">Elaeophora elaphi</name>
    <dbReference type="NCBI Taxonomy" id="1147741"/>
    <lineage>
        <taxon>Eukaryota</taxon>
        <taxon>Metazoa</taxon>
        <taxon>Ecdysozoa</taxon>
        <taxon>Nematoda</taxon>
        <taxon>Chromadorea</taxon>
        <taxon>Rhabditida</taxon>
        <taxon>Spirurina</taxon>
        <taxon>Spiruromorpha</taxon>
        <taxon>Filarioidea</taxon>
        <taxon>Onchocercidae</taxon>
        <taxon>Elaeophora</taxon>
    </lineage>
</organism>
<dbReference type="Proteomes" id="UP000050640">
    <property type="component" value="Unplaced"/>
</dbReference>
<evidence type="ECO:0000313" key="4">
    <source>
        <dbReference type="WBParaSite" id="EEL_0000325201-mRNA-1"/>
    </source>
</evidence>
<keyword evidence="2" id="KW-0472">Membrane</keyword>
<sequence length="175" mass="19779">SDESVDDLDLDKKGRKWSKTKKRRSFRHEDSGSERDDADRTGLVEEAVHVSAPISESSSKSLSPSLMEENAKTALCAPSMVISSRELPRGGKEKLIIIVIENFKESMMPEDDDNVDDVKPPVNYQAIYEGASESKYTNMELSVELRYWIVLALFICLLIIYRSLLPSVQCDTKFQ</sequence>
<evidence type="ECO:0000256" key="1">
    <source>
        <dbReference type="SAM" id="MobiDB-lite"/>
    </source>
</evidence>